<organism evidence="1">
    <name type="scientific">Cucumis melo</name>
    <name type="common">Muskmelon</name>
    <dbReference type="NCBI Taxonomy" id="3656"/>
    <lineage>
        <taxon>Eukaryota</taxon>
        <taxon>Viridiplantae</taxon>
        <taxon>Streptophyta</taxon>
        <taxon>Embryophyta</taxon>
        <taxon>Tracheophyta</taxon>
        <taxon>Spermatophyta</taxon>
        <taxon>Magnoliopsida</taxon>
        <taxon>eudicotyledons</taxon>
        <taxon>Gunneridae</taxon>
        <taxon>Pentapetalae</taxon>
        <taxon>rosids</taxon>
        <taxon>fabids</taxon>
        <taxon>Cucurbitales</taxon>
        <taxon>Cucurbitaceae</taxon>
        <taxon>Benincaseae</taxon>
        <taxon>Cucumis</taxon>
    </lineage>
</organism>
<protein>
    <submittedName>
        <fullName evidence="1">Uncharacterized protein</fullName>
    </submittedName>
</protein>
<dbReference type="AlphaFoldDB" id="A0A9I9DUX7"/>
<evidence type="ECO:0000313" key="1">
    <source>
        <dbReference type="EnsemblPlants" id="MELO3C023968.2.1"/>
    </source>
</evidence>
<dbReference type="EnsemblPlants" id="MELO3C023968.2.1">
    <property type="protein sequence ID" value="MELO3C023968.2.1"/>
    <property type="gene ID" value="MELO3C023968.2"/>
</dbReference>
<name>A0A9I9DUX7_CUCME</name>
<proteinExistence type="predicted"/>
<sequence>MHINQIYHHSISLSSNIPTIQSIITLQVVSGEGEQRSTDQRPNCRETNGGAAAWSRCWSQRLIFSYGGADGCGSEENSAGDLLHLHCDSLGIFFFLIYVFGGV</sequence>
<reference evidence="1" key="1">
    <citation type="submission" date="2023-03" db="UniProtKB">
        <authorList>
            <consortium name="EnsemblPlants"/>
        </authorList>
    </citation>
    <scope>IDENTIFICATION</scope>
</reference>
<accession>A0A9I9DUX7</accession>
<dbReference type="Gramene" id="MELO3C023968.2.1">
    <property type="protein sequence ID" value="MELO3C023968.2.1"/>
    <property type="gene ID" value="MELO3C023968.2"/>
</dbReference>